<protein>
    <recommendedName>
        <fullName evidence="4">siroheme decarboxylase</fullName>
        <ecNumber evidence="4">4.1.1.111</ecNumber>
    </recommendedName>
</protein>
<evidence type="ECO:0000313" key="8">
    <source>
        <dbReference type="EMBL" id="GFP29150.1"/>
    </source>
</evidence>
<gene>
    <name evidence="8" type="ORF">HKBW3S34_00069</name>
    <name evidence="9" type="ORF">HKBW3S44_01328</name>
    <name evidence="10" type="ORF">HKBW3S47_00152</name>
</gene>
<evidence type="ECO:0000313" key="10">
    <source>
        <dbReference type="EMBL" id="GFP38451.1"/>
    </source>
</evidence>
<sequence length="369" mass="42137">MVAKILNLIQNSFPIQERPFAVLADKTGLSEGEAIHRIKELKKRGIIRRIGAIFDSRSLGYSSTLVAMRVPSPRVEEVARLVSRYPNVTHNYERDGEYNLWFTLIAESEERIRQIRGEIVGASGIQDILNLPAKNIFKIQVNFSFEEAGSREFQEVRDTEWQTEGRIASSKTKDQAVIEDSILSPGEETREPFREAKSGNRKALDETEARDQFSYTQQEINLIRWLQGDLSIEKRPFGKIAEKVGVGEETVLDMIRKMTERGIIRRFGAVLNHQEAGYKHNAMGVWQVAARVQEVGAVMASFPQVSHCYERPSSPQWPYNLYTMIHGHSKEECTAIAERISTATGVVNYKLLFSIREFKKTSMEYFNDL</sequence>
<dbReference type="InterPro" id="IPR019888">
    <property type="entry name" value="Tscrpt_reg_AsnC-like"/>
</dbReference>
<evidence type="ECO:0000256" key="4">
    <source>
        <dbReference type="ARBA" id="ARBA00023471"/>
    </source>
</evidence>
<feature type="domain" description="Siroheme decarboxylase NirL-like HTH" evidence="7">
    <location>
        <begin position="4"/>
        <end position="48"/>
    </location>
</feature>
<comment type="catalytic activity">
    <reaction evidence="5">
        <text>siroheme + 2 H(+) = 12,18-didecarboxysiroheme + 2 CO2</text>
        <dbReference type="Rhea" id="RHEA:19093"/>
        <dbReference type="ChEBI" id="CHEBI:15378"/>
        <dbReference type="ChEBI" id="CHEBI:16526"/>
        <dbReference type="ChEBI" id="CHEBI:60052"/>
        <dbReference type="ChEBI" id="CHEBI:140497"/>
        <dbReference type="EC" id="4.1.1.111"/>
    </reaction>
</comment>
<dbReference type="PANTHER" id="PTHR43413">
    <property type="entry name" value="TRANSCRIPTIONAL REGULATOR, ASNC FAMILY"/>
    <property type="match status" value="1"/>
</dbReference>
<evidence type="ECO:0000313" key="12">
    <source>
        <dbReference type="Proteomes" id="UP000569018"/>
    </source>
</evidence>
<dbReference type="Gene3D" id="1.10.10.10">
    <property type="entry name" value="Winged helix-like DNA-binding domain superfamily/Winged helix DNA-binding domain"/>
    <property type="match status" value="1"/>
</dbReference>
<evidence type="ECO:0000256" key="1">
    <source>
        <dbReference type="ARBA" id="ARBA00023239"/>
    </source>
</evidence>
<keyword evidence="1" id="KW-0456">Lyase</keyword>
<reference evidence="11 12" key="1">
    <citation type="journal article" date="2020" name="Front. Microbiol.">
        <title>Single-cell genomics of novel Actinobacteria with the Wood-Ljungdahl pathway discovered in a serpentinizing system.</title>
        <authorList>
            <person name="Merino N."/>
            <person name="Kawai M."/>
            <person name="Boyd E.S."/>
            <person name="Colman D.R."/>
            <person name="McGlynn S.E."/>
            <person name="Nealson K.H."/>
            <person name="Kurokawa K."/>
            <person name="Hongoh Y."/>
        </authorList>
    </citation>
    <scope>NUCLEOTIDE SEQUENCE [LARGE SCALE GENOMIC DNA]</scope>
    <source>
        <strain evidence="8 13">S34</strain>
        <strain evidence="9 11">S44</strain>
        <strain evidence="10 12">S47</strain>
    </source>
</reference>
<dbReference type="AlphaFoldDB" id="A0A6V8Q408"/>
<accession>A0A6V8Q408</accession>
<dbReference type="InterPro" id="IPR036388">
    <property type="entry name" value="WH-like_DNA-bd_sf"/>
</dbReference>
<organism evidence="9 11">
    <name type="scientific">Candidatus Hakubella thermalkaliphila</name>
    <dbReference type="NCBI Taxonomy" id="2754717"/>
    <lineage>
        <taxon>Bacteria</taxon>
        <taxon>Bacillati</taxon>
        <taxon>Actinomycetota</taxon>
        <taxon>Actinomycetota incertae sedis</taxon>
        <taxon>Candidatus Hakubellales</taxon>
        <taxon>Candidatus Hakubellaceae</taxon>
        <taxon>Candidatus Hakubella</taxon>
    </lineage>
</organism>
<evidence type="ECO:0000256" key="2">
    <source>
        <dbReference type="ARBA" id="ARBA00023444"/>
    </source>
</evidence>
<comment type="pathway">
    <text evidence="2">Porphyrin-containing compound metabolism.</text>
</comment>
<dbReference type="Pfam" id="PF17805">
    <property type="entry name" value="AsnC_trans_reg2"/>
    <property type="match status" value="2"/>
</dbReference>
<keyword evidence="13" id="KW-1185">Reference proteome</keyword>
<dbReference type="InterPro" id="IPR036390">
    <property type="entry name" value="WH_DNA-bd_sf"/>
</dbReference>
<comment type="caution">
    <text evidence="9">The sequence shown here is derived from an EMBL/GenBank/DDBJ whole genome shotgun (WGS) entry which is preliminary data.</text>
</comment>
<dbReference type="EMBL" id="BLRZ01000002">
    <property type="protein sequence ID" value="GFP29150.1"/>
    <property type="molecule type" value="Genomic_DNA"/>
</dbReference>
<evidence type="ECO:0000259" key="7">
    <source>
        <dbReference type="Pfam" id="PF22451"/>
    </source>
</evidence>
<feature type="domain" description="Siroheme decarboxylase AsnC-like ligand binding" evidence="6">
    <location>
        <begin position="276"/>
        <end position="359"/>
    </location>
</feature>
<dbReference type="EMBL" id="BLSD01000004">
    <property type="protein sequence ID" value="GFP38451.1"/>
    <property type="molecule type" value="Genomic_DNA"/>
</dbReference>
<dbReference type="GO" id="GO:0016829">
    <property type="term" value="F:lyase activity"/>
    <property type="evidence" value="ECO:0007669"/>
    <property type="project" value="UniProtKB-KW"/>
</dbReference>
<dbReference type="RefSeq" id="WP_176231826.1">
    <property type="nucleotide sequence ID" value="NZ_BLRZ01000002.1"/>
</dbReference>
<dbReference type="InterPro" id="IPR053953">
    <property type="entry name" value="NirdL-like_HTH"/>
</dbReference>
<dbReference type="Proteomes" id="UP000569018">
    <property type="component" value="Unassembled WGS sequence"/>
</dbReference>
<feature type="domain" description="Siroheme decarboxylase NirL-like HTH" evidence="7">
    <location>
        <begin position="221"/>
        <end position="265"/>
    </location>
</feature>
<evidence type="ECO:0000259" key="6">
    <source>
        <dbReference type="Pfam" id="PF17805"/>
    </source>
</evidence>
<evidence type="ECO:0000256" key="5">
    <source>
        <dbReference type="ARBA" id="ARBA00048470"/>
    </source>
</evidence>
<evidence type="ECO:0000313" key="13">
    <source>
        <dbReference type="Proteomes" id="UP000588083"/>
    </source>
</evidence>
<dbReference type="Gene3D" id="3.30.70.3460">
    <property type="match status" value="2"/>
</dbReference>
<evidence type="ECO:0000313" key="9">
    <source>
        <dbReference type="EMBL" id="GFP37651.1"/>
    </source>
</evidence>
<dbReference type="InterPro" id="IPR050684">
    <property type="entry name" value="HTH-Siroheme_Decarb"/>
</dbReference>
<evidence type="ECO:0000256" key="3">
    <source>
        <dbReference type="ARBA" id="ARBA00023457"/>
    </source>
</evidence>
<dbReference type="Pfam" id="PF22451">
    <property type="entry name" value="NirdL-like_HTH"/>
    <property type="match status" value="2"/>
</dbReference>
<evidence type="ECO:0000313" key="11">
    <source>
        <dbReference type="Proteomes" id="UP000561271"/>
    </source>
</evidence>
<dbReference type="EMBL" id="BLSC01000126">
    <property type="protein sequence ID" value="GFP37651.1"/>
    <property type="molecule type" value="Genomic_DNA"/>
</dbReference>
<proteinExistence type="inferred from homology"/>
<dbReference type="Proteomes" id="UP000561271">
    <property type="component" value="Unassembled WGS sequence"/>
</dbReference>
<comment type="similarity">
    <text evidence="3">Belongs to the Ahb/Nir family.</text>
</comment>
<dbReference type="SMART" id="SM00344">
    <property type="entry name" value="HTH_ASNC"/>
    <property type="match status" value="1"/>
</dbReference>
<dbReference type="SUPFAM" id="SSF46785">
    <property type="entry name" value="Winged helix' DNA-binding domain"/>
    <property type="match status" value="2"/>
</dbReference>
<dbReference type="InterPro" id="IPR040523">
    <property type="entry name" value="AsnC_trans_reg2"/>
</dbReference>
<name>A0A6V8Q408_9ACTN</name>
<feature type="domain" description="Siroheme decarboxylase AsnC-like ligand binding" evidence="6">
    <location>
        <begin position="59"/>
        <end position="138"/>
    </location>
</feature>
<dbReference type="PANTHER" id="PTHR43413:SF1">
    <property type="entry name" value="SIROHEME DECARBOXYLASE NIRL SUBUNIT"/>
    <property type="match status" value="1"/>
</dbReference>
<dbReference type="EC" id="4.1.1.111" evidence="4"/>
<dbReference type="Proteomes" id="UP000588083">
    <property type="component" value="Unassembled WGS sequence"/>
</dbReference>